<accession>A0A8J9Y0X9</accession>
<feature type="compositionally biased region" description="Polar residues" evidence="7">
    <location>
        <begin position="252"/>
        <end position="271"/>
    </location>
</feature>
<dbReference type="GO" id="GO:0000076">
    <property type="term" value="P:DNA replication checkpoint signaling"/>
    <property type="evidence" value="ECO:0007669"/>
    <property type="project" value="UniProtKB-UniRule"/>
</dbReference>
<dbReference type="Proteomes" id="UP000838878">
    <property type="component" value="Chromosome 10"/>
</dbReference>
<dbReference type="PANTHER" id="PTHR13220">
    <property type="entry name" value="TIMELESS INTERACTING-RELATED"/>
    <property type="match status" value="1"/>
</dbReference>
<dbReference type="InterPro" id="IPR012923">
    <property type="entry name" value="Csm3"/>
</dbReference>
<comment type="similarity">
    <text evidence="2 6">Belongs to the CSM3 family.</text>
</comment>
<evidence type="ECO:0000256" key="4">
    <source>
        <dbReference type="ARBA" id="ARBA00023242"/>
    </source>
</evidence>
<feature type="compositionally biased region" description="Acidic residues" evidence="7">
    <location>
        <begin position="165"/>
        <end position="180"/>
    </location>
</feature>
<feature type="non-terminal residue" evidence="9">
    <location>
        <position position="537"/>
    </location>
</feature>
<feature type="compositionally biased region" description="Basic and acidic residues" evidence="7">
    <location>
        <begin position="18"/>
        <end position="36"/>
    </location>
</feature>
<keyword evidence="5 6" id="KW-0131">Cell cycle</keyword>
<protein>
    <recommendedName>
        <fullName evidence="6">TIMELESS-interacting protein</fullName>
    </recommendedName>
</protein>
<evidence type="ECO:0000256" key="3">
    <source>
        <dbReference type="ARBA" id="ARBA00022763"/>
    </source>
</evidence>
<organism evidence="9 10">
    <name type="scientific">Brenthis ino</name>
    <name type="common">lesser marbled fritillary</name>
    <dbReference type="NCBI Taxonomy" id="405034"/>
    <lineage>
        <taxon>Eukaryota</taxon>
        <taxon>Metazoa</taxon>
        <taxon>Ecdysozoa</taxon>
        <taxon>Arthropoda</taxon>
        <taxon>Hexapoda</taxon>
        <taxon>Insecta</taxon>
        <taxon>Pterygota</taxon>
        <taxon>Neoptera</taxon>
        <taxon>Endopterygota</taxon>
        <taxon>Lepidoptera</taxon>
        <taxon>Glossata</taxon>
        <taxon>Ditrysia</taxon>
        <taxon>Papilionoidea</taxon>
        <taxon>Nymphalidae</taxon>
        <taxon>Heliconiinae</taxon>
        <taxon>Argynnini</taxon>
        <taxon>Brenthis</taxon>
    </lineage>
</organism>
<name>A0A8J9Y0X9_9NEOP</name>
<feature type="region of interest" description="Disordered" evidence="7">
    <location>
        <begin position="495"/>
        <end position="525"/>
    </location>
</feature>
<dbReference type="PANTHER" id="PTHR13220:SF11">
    <property type="entry name" value="TIMELESS-INTERACTING PROTEIN"/>
    <property type="match status" value="1"/>
</dbReference>
<reference evidence="9" key="1">
    <citation type="submission" date="2021-12" db="EMBL/GenBank/DDBJ databases">
        <authorList>
            <person name="Martin H S."/>
        </authorList>
    </citation>
    <scope>NUCLEOTIDE SEQUENCE</scope>
</reference>
<keyword evidence="10" id="KW-1185">Reference proteome</keyword>
<evidence type="ECO:0000256" key="5">
    <source>
        <dbReference type="ARBA" id="ARBA00023306"/>
    </source>
</evidence>
<evidence type="ECO:0000259" key="8">
    <source>
        <dbReference type="Pfam" id="PF07962"/>
    </source>
</evidence>
<dbReference type="OrthoDB" id="437078at2759"/>
<evidence type="ECO:0000256" key="1">
    <source>
        <dbReference type="ARBA" id="ARBA00004123"/>
    </source>
</evidence>
<proteinExistence type="inferred from homology"/>
<dbReference type="AlphaFoldDB" id="A0A8J9Y0X9"/>
<gene>
    <name evidence="9" type="ORF">BINO364_LOCUS1849</name>
</gene>
<keyword evidence="3 6" id="KW-0227">DNA damage</keyword>
<dbReference type="GO" id="GO:0003677">
    <property type="term" value="F:DNA binding"/>
    <property type="evidence" value="ECO:0007669"/>
    <property type="project" value="TreeGrafter"/>
</dbReference>
<feature type="region of interest" description="Disordered" evidence="7">
    <location>
        <begin position="15"/>
        <end position="59"/>
    </location>
</feature>
<evidence type="ECO:0000313" key="9">
    <source>
        <dbReference type="EMBL" id="CAH0714834.1"/>
    </source>
</evidence>
<feature type="region of interest" description="Disordered" evidence="7">
    <location>
        <begin position="192"/>
        <end position="232"/>
    </location>
</feature>
<feature type="compositionally biased region" description="Acidic residues" evidence="7">
    <location>
        <begin position="37"/>
        <end position="47"/>
    </location>
</feature>
<evidence type="ECO:0000256" key="2">
    <source>
        <dbReference type="ARBA" id="ARBA00006075"/>
    </source>
</evidence>
<dbReference type="GO" id="GO:0031298">
    <property type="term" value="C:replication fork protection complex"/>
    <property type="evidence" value="ECO:0007669"/>
    <property type="project" value="TreeGrafter"/>
</dbReference>
<evidence type="ECO:0000256" key="6">
    <source>
        <dbReference type="RuleBase" id="RU366049"/>
    </source>
</evidence>
<dbReference type="Pfam" id="PF07962">
    <property type="entry name" value="Swi3"/>
    <property type="match status" value="1"/>
</dbReference>
<feature type="region of interest" description="Disordered" evidence="7">
    <location>
        <begin position="248"/>
        <end position="339"/>
    </location>
</feature>
<feature type="compositionally biased region" description="Low complexity" evidence="7">
    <location>
        <begin position="323"/>
        <end position="332"/>
    </location>
</feature>
<evidence type="ECO:0000313" key="10">
    <source>
        <dbReference type="Proteomes" id="UP000838878"/>
    </source>
</evidence>
<dbReference type="GO" id="GO:0043111">
    <property type="term" value="P:replication fork arrest"/>
    <property type="evidence" value="ECO:0007669"/>
    <property type="project" value="TreeGrafter"/>
</dbReference>
<comment type="subcellular location">
    <subcellularLocation>
        <location evidence="1 6">Nucleus</location>
    </subcellularLocation>
</comment>
<dbReference type="GO" id="GO:0031297">
    <property type="term" value="P:replication fork processing"/>
    <property type="evidence" value="ECO:0007669"/>
    <property type="project" value="UniProtKB-UniRule"/>
</dbReference>
<dbReference type="InterPro" id="IPR040038">
    <property type="entry name" value="TIPIN/Csm3/Swi3"/>
</dbReference>
<feature type="region of interest" description="Disordered" evidence="7">
    <location>
        <begin position="155"/>
        <end position="180"/>
    </location>
</feature>
<dbReference type="GO" id="GO:0006974">
    <property type="term" value="P:DNA damage response"/>
    <property type="evidence" value="ECO:0007669"/>
    <property type="project" value="UniProtKB-KW"/>
</dbReference>
<feature type="compositionally biased region" description="Basic and acidic residues" evidence="7">
    <location>
        <begin position="312"/>
        <end position="322"/>
    </location>
</feature>
<comment type="function">
    <text evidence="6">Plays an important role in the control of DNA replication and the maintenance of replication fork stability.</text>
</comment>
<sequence>MSLLEDVFLQDEAGEAQELERVIEGDEYEDRARSDSDDNSEKEDEAEEDKRRVEPNTTKTHRVVKNPRFILNPARLTGPRGIQVIPEHFKDFKFKGKGHEKEDLDLVLKKLEHWAYRLYPKFKFEDCLKKIEILGKKRPVMVHLHKIRTDQYISEETVVQKDSSNEEEEEEKEKEPEDEFDRLLQQQIELARSTPAPGSARKNMDSAINDNGPMVMPKATSSPSISDEQKERMLRNRKLAEERRLARLKNLSNMNSSQNKDNQVTTSNISKEINENGMDIENNMPDKRPNKSNVIDSSDDEVAPVNTSITVDVHKNNEESNDSKNNGNNSNSALRIDTDSDTEIEKNVKTDNYYNKIEDKRQKSNVLESSDEEHEININDRNDNTQHIEQNRGIEINDVEKNNDKLHNNYVEDNNDTLPNTDIEENNDKIQNNDIEKTNDILQNNETEQSNACKKDAALDNNDETKNIELNNANIDKDKAILDEDATVTKESMLVKESSNVKDDDINNENEEKNNLESVQKENTDVELMDVDFSEDF</sequence>
<dbReference type="EMBL" id="OV170230">
    <property type="protein sequence ID" value="CAH0714834.1"/>
    <property type="molecule type" value="Genomic_DNA"/>
</dbReference>
<keyword evidence="4 6" id="KW-0539">Nucleus</keyword>
<feature type="compositionally biased region" description="Basic and acidic residues" evidence="7">
    <location>
        <begin position="499"/>
        <end position="524"/>
    </location>
</feature>
<evidence type="ECO:0000256" key="7">
    <source>
        <dbReference type="SAM" id="MobiDB-lite"/>
    </source>
</evidence>
<feature type="domain" description="Chromosome segregation in meiosis protein 3" evidence="8">
    <location>
        <begin position="71"/>
        <end position="151"/>
    </location>
</feature>